<keyword evidence="3 7" id="KW-0812">Transmembrane</keyword>
<sequence>MMNNQEGRIPEEIAPEVLELASRYYANHSQGYSSAELVAAGEEVDIPVEFIQQAIQDVKKREQEKQAAQKKSAKFRQKVLMTGAGMVAVFAVWTGWTYNSIQNSKHKVDAAWAQVENQLQRRANLIPNLVNVTQGNAQREKELVDLLERSRQAYLQAETPEKKADAIAQINQAIGSFTKNAAANTQLQSSQLFTNLQYEITGTENRLAVERMRYNQAVQAHNQKIQSFPNSLVANIFGLKQQEFFPANNTDLP</sequence>
<dbReference type="PANTHER" id="PTHR34478:SF2">
    <property type="entry name" value="MEMBRANE PROTEIN"/>
    <property type="match status" value="1"/>
</dbReference>
<keyword evidence="6" id="KW-0175">Coiled coil</keyword>
<dbReference type="EMBL" id="JAYGHG010000004">
    <property type="protein sequence ID" value="MEA5580471.1"/>
    <property type="molecule type" value="Genomic_DNA"/>
</dbReference>
<evidence type="ECO:0000256" key="4">
    <source>
        <dbReference type="ARBA" id="ARBA00022989"/>
    </source>
</evidence>
<dbReference type="RefSeq" id="WP_323194821.1">
    <property type="nucleotide sequence ID" value="NZ_JAYGHG010000004.1"/>
</dbReference>
<dbReference type="Pfam" id="PF04011">
    <property type="entry name" value="LemA"/>
    <property type="match status" value="1"/>
</dbReference>
<keyword evidence="4 7" id="KW-1133">Transmembrane helix</keyword>
<dbReference type="Gene3D" id="1.20.1440.20">
    <property type="entry name" value="LemA-like domain"/>
    <property type="match status" value="1"/>
</dbReference>
<evidence type="ECO:0000313" key="8">
    <source>
        <dbReference type="EMBL" id="MEA5580471.1"/>
    </source>
</evidence>
<evidence type="ECO:0000256" key="5">
    <source>
        <dbReference type="ARBA" id="ARBA00023136"/>
    </source>
</evidence>
<feature type="transmembrane region" description="Helical" evidence="7">
    <location>
        <begin position="79"/>
        <end position="98"/>
    </location>
</feature>
<proteinExistence type="inferred from homology"/>
<keyword evidence="9" id="KW-1185">Reference proteome</keyword>
<evidence type="ECO:0000256" key="1">
    <source>
        <dbReference type="ARBA" id="ARBA00004167"/>
    </source>
</evidence>
<evidence type="ECO:0000313" key="9">
    <source>
        <dbReference type="Proteomes" id="UP001302120"/>
    </source>
</evidence>
<reference evidence="8 9" key="1">
    <citation type="submission" date="2023-12" db="EMBL/GenBank/DDBJ databases">
        <title>Baltic Sea Cyanobacteria.</title>
        <authorList>
            <person name="Delbaje E."/>
            <person name="Fewer D.P."/>
            <person name="Shishido T.K."/>
        </authorList>
    </citation>
    <scope>NUCLEOTIDE SEQUENCE [LARGE SCALE GENOMIC DNA]</scope>
    <source>
        <strain evidence="8 9">UHCC-0300</strain>
    </source>
</reference>
<dbReference type="PANTHER" id="PTHR34478">
    <property type="entry name" value="PROTEIN LEMA"/>
    <property type="match status" value="1"/>
</dbReference>
<protein>
    <submittedName>
        <fullName evidence="8">LemA family protein</fullName>
    </submittedName>
</protein>
<gene>
    <name evidence="8" type="ORF">VB620_03835</name>
</gene>
<comment type="caution">
    <text evidence="8">The sequence shown here is derived from an EMBL/GenBank/DDBJ whole genome shotgun (WGS) entry which is preliminary data.</text>
</comment>
<dbReference type="InterPro" id="IPR007156">
    <property type="entry name" value="MamQ_LemA"/>
</dbReference>
<evidence type="ECO:0000256" key="6">
    <source>
        <dbReference type="SAM" id="Coils"/>
    </source>
</evidence>
<name>A0ABU5UDF9_9CYAN</name>
<evidence type="ECO:0000256" key="3">
    <source>
        <dbReference type="ARBA" id="ARBA00022692"/>
    </source>
</evidence>
<dbReference type="SUPFAM" id="SSF140478">
    <property type="entry name" value="LemA-like"/>
    <property type="match status" value="1"/>
</dbReference>
<feature type="coiled-coil region" evidence="6">
    <location>
        <begin position="51"/>
        <end position="78"/>
    </location>
</feature>
<dbReference type="Proteomes" id="UP001302120">
    <property type="component" value="Unassembled WGS sequence"/>
</dbReference>
<accession>A0ABU5UDF9</accession>
<evidence type="ECO:0000256" key="7">
    <source>
        <dbReference type="SAM" id="Phobius"/>
    </source>
</evidence>
<keyword evidence="5 7" id="KW-0472">Membrane</keyword>
<comment type="subcellular location">
    <subcellularLocation>
        <location evidence="1">Membrane</location>
        <topology evidence="1">Single-pass membrane protein</topology>
    </subcellularLocation>
</comment>
<evidence type="ECO:0000256" key="2">
    <source>
        <dbReference type="ARBA" id="ARBA00008854"/>
    </source>
</evidence>
<comment type="similarity">
    <text evidence="2">Belongs to the LemA family.</text>
</comment>
<organism evidence="8 9">
    <name type="scientific">Nodularia harveyana UHCC-0300</name>
    <dbReference type="NCBI Taxonomy" id="2974287"/>
    <lineage>
        <taxon>Bacteria</taxon>
        <taxon>Bacillati</taxon>
        <taxon>Cyanobacteriota</taxon>
        <taxon>Cyanophyceae</taxon>
        <taxon>Nostocales</taxon>
        <taxon>Nodulariaceae</taxon>
        <taxon>Nodularia</taxon>
    </lineage>
</organism>
<dbReference type="InterPro" id="IPR023353">
    <property type="entry name" value="LemA-like_dom_sf"/>
</dbReference>